<evidence type="ECO:0000313" key="4">
    <source>
        <dbReference type="Proteomes" id="UP001595765"/>
    </source>
</evidence>
<protein>
    <submittedName>
        <fullName evidence="3">Trypco2 family protein</fullName>
    </submittedName>
</protein>
<evidence type="ECO:0000313" key="3">
    <source>
        <dbReference type="EMBL" id="MFC4036739.1"/>
    </source>
</evidence>
<feature type="compositionally biased region" description="Polar residues" evidence="1">
    <location>
        <begin position="79"/>
        <end position="89"/>
    </location>
</feature>
<name>A0ABV8HXH0_9ACTN</name>
<sequence length="117" mass="12007">MGTQDDGLVPVTGMELADAVEAIRHGLLTGAARGAGSAVRFEVGEIRMEFAVELRRERGGHGGVKAWVVEAGADASRTAGRTHTVSVSLQPKDAATGGHLDIGAPREGDPSGLSYEG</sequence>
<dbReference type="EMBL" id="JBHSBB010000053">
    <property type="protein sequence ID" value="MFC4036739.1"/>
    <property type="molecule type" value="Genomic_DNA"/>
</dbReference>
<feature type="region of interest" description="Disordered" evidence="1">
    <location>
        <begin position="78"/>
        <end position="117"/>
    </location>
</feature>
<dbReference type="Pfam" id="PF19631">
    <property type="entry name" value="Trypco2"/>
    <property type="match status" value="1"/>
</dbReference>
<comment type="caution">
    <text evidence="3">The sequence shown here is derived from an EMBL/GenBank/DDBJ whole genome shotgun (WGS) entry which is preliminary data.</text>
</comment>
<gene>
    <name evidence="3" type="ORF">ACFO3J_35670</name>
</gene>
<reference evidence="4" key="1">
    <citation type="journal article" date="2019" name="Int. J. Syst. Evol. Microbiol.">
        <title>The Global Catalogue of Microorganisms (GCM) 10K type strain sequencing project: providing services to taxonomists for standard genome sequencing and annotation.</title>
        <authorList>
            <consortium name="The Broad Institute Genomics Platform"/>
            <consortium name="The Broad Institute Genome Sequencing Center for Infectious Disease"/>
            <person name="Wu L."/>
            <person name="Ma J."/>
        </authorList>
    </citation>
    <scope>NUCLEOTIDE SEQUENCE [LARGE SCALE GENOMIC DNA]</scope>
    <source>
        <strain evidence="4">CGMCC 4.7237</strain>
    </source>
</reference>
<proteinExistence type="predicted"/>
<evidence type="ECO:0000256" key="1">
    <source>
        <dbReference type="SAM" id="MobiDB-lite"/>
    </source>
</evidence>
<accession>A0ABV8HXH0</accession>
<feature type="domain" description="Trypsin-co-occurring" evidence="2">
    <location>
        <begin position="14"/>
        <end position="91"/>
    </location>
</feature>
<dbReference type="Proteomes" id="UP001595765">
    <property type="component" value="Unassembled WGS sequence"/>
</dbReference>
<dbReference type="InterPro" id="IPR045608">
    <property type="entry name" value="Trypco2"/>
</dbReference>
<dbReference type="RefSeq" id="WP_386438959.1">
    <property type="nucleotide sequence ID" value="NZ_JBHSBB010000053.1"/>
</dbReference>
<organism evidence="3 4">
    <name type="scientific">Streptomyces polygonati</name>
    <dbReference type="NCBI Taxonomy" id="1617087"/>
    <lineage>
        <taxon>Bacteria</taxon>
        <taxon>Bacillati</taxon>
        <taxon>Actinomycetota</taxon>
        <taxon>Actinomycetes</taxon>
        <taxon>Kitasatosporales</taxon>
        <taxon>Streptomycetaceae</taxon>
        <taxon>Streptomyces</taxon>
    </lineage>
</organism>
<evidence type="ECO:0000259" key="2">
    <source>
        <dbReference type="Pfam" id="PF19631"/>
    </source>
</evidence>
<keyword evidence="4" id="KW-1185">Reference proteome</keyword>